<evidence type="ECO:0000313" key="12">
    <source>
        <dbReference type="Proteomes" id="UP000037178"/>
    </source>
</evidence>
<dbReference type="PANTHER" id="PTHR47878">
    <property type="entry name" value="OXIDOREDUCTASE FAD/NAD(P)-BINDING DOMAIN PROTEIN"/>
    <property type="match status" value="1"/>
</dbReference>
<evidence type="ECO:0000256" key="2">
    <source>
        <dbReference type="ARBA" id="ARBA00008312"/>
    </source>
</evidence>
<dbReference type="InterPro" id="IPR033892">
    <property type="entry name" value="FNR_bac"/>
</dbReference>
<dbReference type="AlphaFoldDB" id="A0A0J9E1X1"/>
<dbReference type="InterPro" id="IPR051930">
    <property type="entry name" value="FNR_type-1"/>
</dbReference>
<comment type="cofactor">
    <cofactor evidence="1">
        <name>FAD</name>
        <dbReference type="ChEBI" id="CHEBI:57692"/>
    </cofactor>
</comment>
<dbReference type="Proteomes" id="UP000037178">
    <property type="component" value="Unassembled WGS sequence"/>
</dbReference>
<dbReference type="SUPFAM" id="SSF63380">
    <property type="entry name" value="Riboflavin synthase domain-like"/>
    <property type="match status" value="1"/>
</dbReference>
<dbReference type="PROSITE" id="PS51384">
    <property type="entry name" value="FAD_FR"/>
    <property type="match status" value="1"/>
</dbReference>
<dbReference type="InterPro" id="IPR001433">
    <property type="entry name" value="OxRdtase_FAD/NAD-bd"/>
</dbReference>
<feature type="domain" description="FAD-binding FR-type" evidence="10">
    <location>
        <begin position="17"/>
        <end position="124"/>
    </location>
</feature>
<keyword evidence="4" id="KW-0285">Flavoprotein</keyword>
<accession>A0A0J9E1X1</accession>
<comment type="catalytic activity">
    <reaction evidence="9">
        <text>2 reduced [2Fe-2S]-[ferredoxin] + NADP(+) + H(+) = 2 oxidized [2Fe-2S]-[ferredoxin] + NADPH</text>
        <dbReference type="Rhea" id="RHEA:20125"/>
        <dbReference type="Rhea" id="RHEA-COMP:10000"/>
        <dbReference type="Rhea" id="RHEA-COMP:10001"/>
        <dbReference type="ChEBI" id="CHEBI:15378"/>
        <dbReference type="ChEBI" id="CHEBI:33737"/>
        <dbReference type="ChEBI" id="CHEBI:33738"/>
        <dbReference type="ChEBI" id="CHEBI:57783"/>
        <dbReference type="ChEBI" id="CHEBI:58349"/>
        <dbReference type="EC" id="1.18.1.2"/>
    </reaction>
</comment>
<evidence type="ECO:0000256" key="6">
    <source>
        <dbReference type="ARBA" id="ARBA00022827"/>
    </source>
</evidence>
<dbReference type="InterPro" id="IPR039261">
    <property type="entry name" value="FNR_nucleotide-bd"/>
</dbReference>
<keyword evidence="8" id="KW-0560">Oxidoreductase</keyword>
<protein>
    <recommendedName>
        <fullName evidence="3">ferredoxin--NADP(+) reductase</fullName>
        <ecNumber evidence="3">1.18.1.2</ecNumber>
    </recommendedName>
</protein>
<reference evidence="11 12" key="1">
    <citation type="submission" date="2015-06" db="EMBL/GenBank/DDBJ databases">
        <title>Draft genome sequence of an Alphaproteobacteria species associated to the Mediterranean sponge Oscarella lobularis.</title>
        <authorList>
            <person name="Jourda C."/>
            <person name="Santini S."/>
            <person name="Claverie J.-M."/>
        </authorList>
    </citation>
    <scope>NUCLEOTIDE SEQUENCE [LARGE SCALE GENOMIC DNA]</scope>
    <source>
        <strain evidence="11">IGS</strain>
    </source>
</reference>
<dbReference type="STRING" id="1675527.AIOL_001647"/>
<dbReference type="GO" id="GO:0034599">
    <property type="term" value="P:cellular response to oxidative stress"/>
    <property type="evidence" value="ECO:0007669"/>
    <property type="project" value="TreeGrafter"/>
</dbReference>
<dbReference type="GO" id="GO:0042167">
    <property type="term" value="P:heme catabolic process"/>
    <property type="evidence" value="ECO:0007669"/>
    <property type="project" value="TreeGrafter"/>
</dbReference>
<evidence type="ECO:0000313" key="11">
    <source>
        <dbReference type="EMBL" id="KMW56692.1"/>
    </source>
</evidence>
<dbReference type="GO" id="GO:0000166">
    <property type="term" value="F:nucleotide binding"/>
    <property type="evidence" value="ECO:0007669"/>
    <property type="project" value="UniProtKB-KW"/>
</dbReference>
<evidence type="ECO:0000256" key="5">
    <source>
        <dbReference type="ARBA" id="ARBA00022741"/>
    </source>
</evidence>
<keyword evidence="7" id="KW-0521">NADP</keyword>
<evidence type="ECO:0000256" key="7">
    <source>
        <dbReference type="ARBA" id="ARBA00022857"/>
    </source>
</evidence>
<sequence length="285" mass="31633">MTKQMNIANQPAKAVPALPDAQKVLEVQHYTDRLFRFRVTRPASLRFRSGEFVMIGLMGEPHPETGKQKPLLRAYSIASPAWDDALEFYSIKVPDGPLTSKLQHIQVGDEIILRPKPVGTLVHDALLPGKRLWFFSTGTGIAPFASLLREPQTYEDYDQVIITHTCRDVAELTYGAELIQSIREDELLAELIGEGFADKIAYYPTTTREESPKMGRITDLLRDGTVFAELGIEGISPETDRAMVCGSMGLNTDMKEILEGYGLREGANSEPAEYVVEKAFVGDGI</sequence>
<keyword evidence="12" id="KW-1185">Reference proteome</keyword>
<evidence type="ECO:0000256" key="4">
    <source>
        <dbReference type="ARBA" id="ARBA00022630"/>
    </source>
</evidence>
<dbReference type="InterPro" id="IPR017938">
    <property type="entry name" value="Riboflavin_synthase-like_b-brl"/>
</dbReference>
<dbReference type="GO" id="GO:0004324">
    <property type="term" value="F:ferredoxin-NADP+ reductase activity"/>
    <property type="evidence" value="ECO:0007669"/>
    <property type="project" value="UniProtKB-EC"/>
</dbReference>
<evidence type="ECO:0000256" key="3">
    <source>
        <dbReference type="ARBA" id="ARBA00013223"/>
    </source>
</evidence>
<evidence type="ECO:0000256" key="1">
    <source>
        <dbReference type="ARBA" id="ARBA00001974"/>
    </source>
</evidence>
<evidence type="ECO:0000256" key="9">
    <source>
        <dbReference type="ARBA" id="ARBA00047776"/>
    </source>
</evidence>
<dbReference type="OrthoDB" id="9784483at2"/>
<proteinExistence type="inferred from homology"/>
<dbReference type="InterPro" id="IPR017927">
    <property type="entry name" value="FAD-bd_FR_type"/>
</dbReference>
<organism evidence="11 12">
    <name type="scientific">Candidatus Rhodobacter oscarellae</name>
    <dbReference type="NCBI Taxonomy" id="1675527"/>
    <lineage>
        <taxon>Bacteria</taxon>
        <taxon>Pseudomonadati</taxon>
        <taxon>Pseudomonadota</taxon>
        <taxon>Alphaproteobacteria</taxon>
        <taxon>Rhodobacterales</taxon>
        <taxon>Rhodobacter group</taxon>
        <taxon>Rhodobacter</taxon>
    </lineage>
</organism>
<dbReference type="PATRIC" id="fig|1675527.3.peg.1743"/>
<evidence type="ECO:0000256" key="8">
    <source>
        <dbReference type="ARBA" id="ARBA00023002"/>
    </source>
</evidence>
<keyword evidence="6" id="KW-0274">FAD</keyword>
<dbReference type="EC" id="1.18.1.2" evidence="3"/>
<name>A0A0J9E1X1_9RHOB</name>
<comment type="caution">
    <text evidence="11">The sequence shown here is derived from an EMBL/GenBank/DDBJ whole genome shotgun (WGS) entry which is preliminary data.</text>
</comment>
<dbReference type="Gene3D" id="3.40.50.80">
    <property type="entry name" value="Nucleotide-binding domain of ferredoxin-NADP reductase (FNR) module"/>
    <property type="match status" value="1"/>
</dbReference>
<gene>
    <name evidence="11" type="ORF">AIOL_001647</name>
</gene>
<dbReference type="PANTHER" id="PTHR47878:SF1">
    <property type="entry name" value="FLAVODOXIN_FERREDOXIN--NADP REDUCTASE"/>
    <property type="match status" value="1"/>
</dbReference>
<keyword evidence="5" id="KW-0547">Nucleotide-binding</keyword>
<dbReference type="CDD" id="cd06195">
    <property type="entry name" value="FNR1"/>
    <property type="match status" value="1"/>
</dbReference>
<dbReference type="EMBL" id="LFTY01000002">
    <property type="protein sequence ID" value="KMW56692.1"/>
    <property type="molecule type" value="Genomic_DNA"/>
</dbReference>
<evidence type="ECO:0000259" key="10">
    <source>
        <dbReference type="PROSITE" id="PS51384"/>
    </source>
</evidence>
<dbReference type="Pfam" id="PF00175">
    <property type="entry name" value="NAD_binding_1"/>
    <property type="match status" value="1"/>
</dbReference>
<comment type="similarity">
    <text evidence="2">Belongs to the ferredoxin--NADP reductase type 1 family.</text>
</comment>
<dbReference type="Gene3D" id="2.40.30.10">
    <property type="entry name" value="Translation factors"/>
    <property type="match status" value="1"/>
</dbReference>
<dbReference type="SUPFAM" id="SSF52343">
    <property type="entry name" value="Ferredoxin reductase-like, C-terminal NADP-linked domain"/>
    <property type="match status" value="1"/>
</dbReference>